<reference evidence="3 4" key="1">
    <citation type="submission" date="2024-10" db="EMBL/GenBank/DDBJ databases">
        <title>The Natural Products Discovery Center: Release of the First 8490 Sequenced Strains for Exploring Actinobacteria Biosynthetic Diversity.</title>
        <authorList>
            <person name="Kalkreuter E."/>
            <person name="Kautsar S.A."/>
            <person name="Yang D."/>
            <person name="Bader C.D."/>
            <person name="Teijaro C.N."/>
            <person name="Fluegel L."/>
            <person name="Davis C.M."/>
            <person name="Simpson J.R."/>
            <person name="Lauterbach L."/>
            <person name="Steele A.D."/>
            <person name="Gui C."/>
            <person name="Meng S."/>
            <person name="Li G."/>
            <person name="Viehrig K."/>
            <person name="Ye F."/>
            <person name="Su P."/>
            <person name="Kiefer A.F."/>
            <person name="Nichols A."/>
            <person name="Cepeda A.J."/>
            <person name="Yan W."/>
            <person name="Fan B."/>
            <person name="Jiang Y."/>
            <person name="Adhikari A."/>
            <person name="Zheng C.-J."/>
            <person name="Schuster L."/>
            <person name="Cowan T.M."/>
            <person name="Smanski M.J."/>
            <person name="Chevrette M.G."/>
            <person name="De Carvalho L.P.S."/>
            <person name="Shen B."/>
        </authorList>
    </citation>
    <scope>NUCLEOTIDE SEQUENCE [LARGE SCALE GENOMIC DNA]</scope>
    <source>
        <strain evidence="3 4">NPDC053346</strain>
    </source>
</reference>
<dbReference type="SUPFAM" id="SSF56801">
    <property type="entry name" value="Acetyl-CoA synthetase-like"/>
    <property type="match status" value="1"/>
</dbReference>
<feature type="domain" description="AMP-dependent synthetase/ligase" evidence="1">
    <location>
        <begin position="12"/>
        <end position="350"/>
    </location>
</feature>
<dbReference type="Proteomes" id="UP001614391">
    <property type="component" value="Unassembled WGS sequence"/>
</dbReference>
<sequence>MSLVEYLVAAIKGHALDTAVVEGERSFTYQELDRASAEVCGGLLERGIQRDDVICVFATRSWQRCVMVLGVWRAGGSVLSIDPSMPAVRIRRIIETASPALVISDEEAPQLNAGVSQFTWDEIRSEPHENLRVGELGYAIATSGSTGTPKVVSVSAVTLENLARWHVAHWRHSHVADTLHSASVGFDVIYEEMVAAWSTGAKLILVNDQQRRDPFALVDLVRTHAVRRMFSPVGALHGLAMVTEALGAELPTLCEIAVAGERLIINDEVRSFCRKSNVELINQYGPSETHLITQYRLSGDSAGWPDRPPIGSPVVGAELLCFDNGELRPFRKSETAEIVVAGNCVAVGYLGDKALTLQRFRTLLHRDGRMLRCYFTGDRATFDGINFDFRGRLDDQLKINGYRVEPGEVEATVSAIAGVRQVAVIGIQSNGGMALAALYSEEPGTDLDPAYLRAACEAVLPEYMVPSVFTKIDQFPVTANGKTDRRLLAGMLTAGAEKNNK</sequence>
<name>A0ABW8D2T4_STRBI</name>
<dbReference type="EMBL" id="JBITYT010000020">
    <property type="protein sequence ID" value="MFI9123652.1"/>
    <property type="molecule type" value="Genomic_DNA"/>
</dbReference>
<dbReference type="RefSeq" id="WP_399621200.1">
    <property type="nucleotide sequence ID" value="NZ_JBITYT010000020.1"/>
</dbReference>
<dbReference type="Pfam" id="PF00501">
    <property type="entry name" value="AMP-binding"/>
    <property type="match status" value="1"/>
</dbReference>
<dbReference type="InterPro" id="IPR045851">
    <property type="entry name" value="AMP-bd_C_sf"/>
</dbReference>
<evidence type="ECO:0000313" key="3">
    <source>
        <dbReference type="EMBL" id="MFI9123652.1"/>
    </source>
</evidence>
<proteinExistence type="predicted"/>
<protein>
    <submittedName>
        <fullName evidence="3">AMP-binding protein</fullName>
    </submittedName>
</protein>
<evidence type="ECO:0000313" key="4">
    <source>
        <dbReference type="Proteomes" id="UP001614391"/>
    </source>
</evidence>
<keyword evidence="4" id="KW-1185">Reference proteome</keyword>
<evidence type="ECO:0000259" key="2">
    <source>
        <dbReference type="Pfam" id="PF13193"/>
    </source>
</evidence>
<accession>A0ABW8D2T4</accession>
<dbReference type="InterPro" id="IPR025110">
    <property type="entry name" value="AMP-bd_C"/>
</dbReference>
<dbReference type="InterPro" id="IPR000873">
    <property type="entry name" value="AMP-dep_synth/lig_dom"/>
</dbReference>
<feature type="domain" description="AMP-binding enzyme C-terminal" evidence="2">
    <location>
        <begin position="408"/>
        <end position="482"/>
    </location>
</feature>
<comment type="caution">
    <text evidence="3">The sequence shown here is derived from an EMBL/GenBank/DDBJ whole genome shotgun (WGS) entry which is preliminary data.</text>
</comment>
<dbReference type="Pfam" id="PF13193">
    <property type="entry name" value="AMP-binding_C"/>
    <property type="match status" value="1"/>
</dbReference>
<dbReference type="PANTHER" id="PTHR45527:SF1">
    <property type="entry name" value="FATTY ACID SYNTHASE"/>
    <property type="match status" value="1"/>
</dbReference>
<dbReference type="PANTHER" id="PTHR45527">
    <property type="entry name" value="NONRIBOSOMAL PEPTIDE SYNTHETASE"/>
    <property type="match status" value="1"/>
</dbReference>
<dbReference type="Gene3D" id="2.30.38.10">
    <property type="entry name" value="Luciferase, Domain 3"/>
    <property type="match status" value="1"/>
</dbReference>
<dbReference type="Gene3D" id="3.30.300.30">
    <property type="match status" value="1"/>
</dbReference>
<organism evidence="3 4">
    <name type="scientific">Streptomyces bikiniensis</name>
    <dbReference type="NCBI Taxonomy" id="1896"/>
    <lineage>
        <taxon>Bacteria</taxon>
        <taxon>Bacillati</taxon>
        <taxon>Actinomycetota</taxon>
        <taxon>Actinomycetes</taxon>
        <taxon>Kitasatosporales</taxon>
        <taxon>Streptomycetaceae</taxon>
        <taxon>Streptomyces</taxon>
    </lineage>
</organism>
<dbReference type="Gene3D" id="3.40.50.980">
    <property type="match status" value="2"/>
</dbReference>
<evidence type="ECO:0000259" key="1">
    <source>
        <dbReference type="Pfam" id="PF00501"/>
    </source>
</evidence>
<gene>
    <name evidence="3" type="ORF">ACIGW0_30385</name>
</gene>